<dbReference type="STRING" id="1492898.SY85_04885"/>
<dbReference type="HAMAP" id="MF_00090">
    <property type="entry name" value="PIMT"/>
    <property type="match status" value="1"/>
</dbReference>
<evidence type="ECO:0000256" key="5">
    <source>
        <dbReference type="ARBA" id="ARBA00022679"/>
    </source>
</evidence>
<keyword evidence="9" id="KW-1185">Reference proteome</keyword>
<accession>A0A172TSH2</accession>
<feature type="active site" evidence="7">
    <location>
        <position position="68"/>
    </location>
</feature>
<dbReference type="InterPro" id="IPR029063">
    <property type="entry name" value="SAM-dependent_MTases_sf"/>
</dbReference>
<dbReference type="KEGG" id="fla:SY85_04885"/>
<comment type="function">
    <text evidence="7">Catalyzes the methyl esterification of L-isoaspartyl residues in peptides and proteins that result from spontaneous decomposition of normal L-aspartyl and L-asparaginyl residues. It plays a role in the repair and/or degradation of damaged proteins.</text>
</comment>
<name>A0A172TSH2_9BACT</name>
<organism evidence="8 9">
    <name type="scientific">Flavisolibacter tropicus</name>
    <dbReference type="NCBI Taxonomy" id="1492898"/>
    <lineage>
        <taxon>Bacteria</taxon>
        <taxon>Pseudomonadati</taxon>
        <taxon>Bacteroidota</taxon>
        <taxon>Chitinophagia</taxon>
        <taxon>Chitinophagales</taxon>
        <taxon>Chitinophagaceae</taxon>
        <taxon>Flavisolibacter</taxon>
    </lineage>
</organism>
<protein>
    <recommendedName>
        <fullName evidence="7">Protein-L-isoaspartate O-methyltransferase</fullName>
        <ecNumber evidence="7">2.1.1.77</ecNumber>
    </recommendedName>
    <alternativeName>
        <fullName evidence="7">L-isoaspartyl protein carboxyl methyltransferase</fullName>
    </alternativeName>
    <alternativeName>
        <fullName evidence="7">Protein L-isoaspartyl methyltransferase</fullName>
    </alternativeName>
    <alternativeName>
        <fullName evidence="7">Protein-beta-aspartate methyltransferase</fullName>
        <shortName evidence="7">PIMT</shortName>
    </alternativeName>
</protein>
<dbReference type="GO" id="GO:0032259">
    <property type="term" value="P:methylation"/>
    <property type="evidence" value="ECO:0007669"/>
    <property type="project" value="UniProtKB-KW"/>
</dbReference>
<comment type="catalytic activity">
    <reaction evidence="7">
        <text>[protein]-L-isoaspartate + S-adenosyl-L-methionine = [protein]-L-isoaspartate alpha-methyl ester + S-adenosyl-L-homocysteine</text>
        <dbReference type="Rhea" id="RHEA:12705"/>
        <dbReference type="Rhea" id="RHEA-COMP:12143"/>
        <dbReference type="Rhea" id="RHEA-COMP:12144"/>
        <dbReference type="ChEBI" id="CHEBI:57856"/>
        <dbReference type="ChEBI" id="CHEBI:59789"/>
        <dbReference type="ChEBI" id="CHEBI:90596"/>
        <dbReference type="ChEBI" id="CHEBI:90598"/>
        <dbReference type="EC" id="2.1.1.77"/>
    </reaction>
</comment>
<dbReference type="PATRIC" id="fig|1492898.3.peg.1069"/>
<dbReference type="PANTHER" id="PTHR11579:SF0">
    <property type="entry name" value="PROTEIN-L-ISOASPARTATE(D-ASPARTATE) O-METHYLTRANSFERASE"/>
    <property type="match status" value="1"/>
</dbReference>
<keyword evidence="3 7" id="KW-0963">Cytoplasm</keyword>
<dbReference type="Gene3D" id="3.40.50.150">
    <property type="entry name" value="Vaccinia Virus protein VP39"/>
    <property type="match status" value="1"/>
</dbReference>
<comment type="subcellular location">
    <subcellularLocation>
        <location evidence="1 7">Cytoplasm</location>
    </subcellularLocation>
</comment>
<reference evidence="8 9" key="2">
    <citation type="journal article" date="2016" name="Int. J. Syst. Evol. Microbiol.">
        <title>Flavisolibacter tropicus sp. nov., isolated from tropical soil.</title>
        <authorList>
            <person name="Lee J.J."/>
            <person name="Kang M.S."/>
            <person name="Kim G.S."/>
            <person name="Lee C.S."/>
            <person name="Lim S."/>
            <person name="Lee J."/>
            <person name="Roh S.H."/>
            <person name="Kang H."/>
            <person name="Ha J.M."/>
            <person name="Bae S."/>
            <person name="Jung H.Y."/>
            <person name="Kim M.K."/>
        </authorList>
    </citation>
    <scope>NUCLEOTIDE SEQUENCE [LARGE SCALE GENOMIC DNA]</scope>
    <source>
        <strain evidence="8 9">LCS9</strain>
    </source>
</reference>
<dbReference type="GO" id="GO:0004719">
    <property type="term" value="F:protein-L-isoaspartate (D-aspartate) O-methyltransferase activity"/>
    <property type="evidence" value="ECO:0007669"/>
    <property type="project" value="UniProtKB-UniRule"/>
</dbReference>
<gene>
    <name evidence="7" type="primary">pcm</name>
    <name evidence="8" type="ORF">SY85_04885</name>
</gene>
<keyword evidence="5 7" id="KW-0808">Transferase</keyword>
<evidence type="ECO:0000256" key="1">
    <source>
        <dbReference type="ARBA" id="ARBA00004496"/>
    </source>
</evidence>
<dbReference type="PROSITE" id="PS01279">
    <property type="entry name" value="PCMT"/>
    <property type="match status" value="1"/>
</dbReference>
<proteinExistence type="inferred from homology"/>
<comment type="similarity">
    <text evidence="2 7">Belongs to the methyltransferase superfamily. L-isoaspartyl/D-aspartyl protein methyltransferase family.</text>
</comment>
<evidence type="ECO:0000256" key="7">
    <source>
        <dbReference type="HAMAP-Rule" id="MF_00090"/>
    </source>
</evidence>
<dbReference type="Pfam" id="PF01135">
    <property type="entry name" value="PCMT"/>
    <property type="match status" value="1"/>
</dbReference>
<dbReference type="GO" id="GO:0005737">
    <property type="term" value="C:cytoplasm"/>
    <property type="evidence" value="ECO:0007669"/>
    <property type="project" value="UniProtKB-SubCell"/>
</dbReference>
<dbReference type="EMBL" id="CP011390">
    <property type="protein sequence ID" value="ANE49928.1"/>
    <property type="molecule type" value="Genomic_DNA"/>
</dbReference>
<evidence type="ECO:0000313" key="9">
    <source>
        <dbReference type="Proteomes" id="UP000077177"/>
    </source>
</evidence>
<dbReference type="PANTHER" id="PTHR11579">
    <property type="entry name" value="PROTEIN-L-ISOASPARTATE O-METHYLTRANSFERASE"/>
    <property type="match status" value="1"/>
</dbReference>
<evidence type="ECO:0000313" key="8">
    <source>
        <dbReference type="EMBL" id="ANE49928.1"/>
    </source>
</evidence>
<evidence type="ECO:0000256" key="2">
    <source>
        <dbReference type="ARBA" id="ARBA00005369"/>
    </source>
</evidence>
<dbReference type="Proteomes" id="UP000077177">
    <property type="component" value="Chromosome"/>
</dbReference>
<keyword evidence="6 7" id="KW-0949">S-adenosyl-L-methionine</keyword>
<dbReference type="NCBIfam" id="TIGR00080">
    <property type="entry name" value="pimt"/>
    <property type="match status" value="1"/>
</dbReference>
<dbReference type="SUPFAM" id="SSF53335">
    <property type="entry name" value="S-adenosyl-L-methionine-dependent methyltransferases"/>
    <property type="match status" value="1"/>
</dbReference>
<dbReference type="GO" id="GO:0030091">
    <property type="term" value="P:protein repair"/>
    <property type="evidence" value="ECO:0007669"/>
    <property type="project" value="UniProtKB-UniRule"/>
</dbReference>
<evidence type="ECO:0000256" key="4">
    <source>
        <dbReference type="ARBA" id="ARBA00022603"/>
    </source>
</evidence>
<evidence type="ECO:0000256" key="3">
    <source>
        <dbReference type="ARBA" id="ARBA00022490"/>
    </source>
</evidence>
<keyword evidence="4 7" id="KW-0489">Methyltransferase</keyword>
<sequence length="219" mass="24953">MKRLHEDTGEHHQLRRNLVDHLFKHGIEDRRVLNAIATIPRQYFMLPQDESVAYVDRAFPIGEGQTISQPYTVAYQSQLLDVEKGMKVLEIGTGSGYQAAVLAVMGADLYTIERQKKLFDRNRNFDYLRGFNNIHFYYGDGYEGLPADAPFDRILITAAAPQVPQPLVHQLARGGKLVLPLGEAPVQRMVRITKHHDDSITEETFDKFSFVPMLKGKQE</sequence>
<reference evidence="9" key="1">
    <citation type="submission" date="2015-01" db="EMBL/GenBank/DDBJ databases">
        <title>Flavisolibacter sp./LCS9/ whole genome sequencing.</title>
        <authorList>
            <person name="Kim M.K."/>
            <person name="Srinivasan S."/>
            <person name="Lee J.-J."/>
        </authorList>
    </citation>
    <scope>NUCLEOTIDE SEQUENCE [LARGE SCALE GENOMIC DNA]</scope>
    <source>
        <strain evidence="9">LCS9</strain>
    </source>
</reference>
<dbReference type="NCBIfam" id="NF001453">
    <property type="entry name" value="PRK00312.1"/>
    <property type="match status" value="1"/>
</dbReference>
<dbReference type="InterPro" id="IPR000682">
    <property type="entry name" value="PCMT"/>
</dbReference>
<dbReference type="RefSeq" id="WP_066402074.1">
    <property type="nucleotide sequence ID" value="NZ_CP011390.1"/>
</dbReference>
<dbReference type="EC" id="2.1.1.77" evidence="7"/>
<evidence type="ECO:0000256" key="6">
    <source>
        <dbReference type="ARBA" id="ARBA00022691"/>
    </source>
</evidence>
<dbReference type="FunFam" id="3.40.50.150:FF:000010">
    <property type="entry name" value="Protein-L-isoaspartate O-methyltransferase"/>
    <property type="match status" value="1"/>
</dbReference>
<dbReference type="OrthoDB" id="9810066at2"/>
<dbReference type="AlphaFoldDB" id="A0A172TSH2"/>
<dbReference type="CDD" id="cd02440">
    <property type="entry name" value="AdoMet_MTases"/>
    <property type="match status" value="1"/>
</dbReference>